<reference evidence="7 8" key="1">
    <citation type="journal article" date="2020" name="Int. J. Syst. Evol. Microbiol.">
        <title>Novel acetic acid bacteria from cider fermentations: Acetobacter conturbans sp. nov. and Acetobacter fallax sp. nov.</title>
        <authorList>
            <person name="Sombolestani A.S."/>
            <person name="Cleenwerck I."/>
            <person name="Cnockaert M."/>
            <person name="Borremans W."/>
            <person name="Wieme A.D."/>
            <person name="De Vuyst L."/>
            <person name="Vandamme P."/>
        </authorList>
    </citation>
    <scope>NUCLEOTIDE SEQUENCE [LARGE SCALE GENOMIC DNA]</scope>
    <source>
        <strain evidence="7 8">LMG 30640</strain>
    </source>
</reference>
<dbReference type="EMBL" id="WOTB01000008">
    <property type="protein sequence ID" value="NHN84586.1"/>
    <property type="molecule type" value="Genomic_DNA"/>
</dbReference>
<accession>A0ABX0JM74</accession>
<sequence>MALRAGPLTGRRGRRIVLDRVEPGPLASGTITALLGANGSGKSTLLRALAGLFPVDGPVWLGPHDLAAMRAPERARYCAYMPQTLPPPIHMQAIETVMVSMRAGGGSGGARFGGDEAIGTALGVLERLGIADLALRFLDELSGGQRQLVGLAQALARSPALLLLDEPLSALDLRHQFEVMAFLRRETETRGMVTVLVLHDLGMALRRADSAVMLHDGRMIGSGPVGDVVTPAVLAAAFGVKARVERSPEGDPMVLVDGVTGS</sequence>
<evidence type="ECO:0000256" key="1">
    <source>
        <dbReference type="ARBA" id="ARBA00022448"/>
    </source>
</evidence>
<dbReference type="SMART" id="SM00382">
    <property type="entry name" value="AAA"/>
    <property type="match status" value="1"/>
</dbReference>
<dbReference type="PANTHER" id="PTHR42794">
    <property type="entry name" value="HEMIN IMPORT ATP-BINDING PROTEIN HMUV"/>
    <property type="match status" value="1"/>
</dbReference>
<dbReference type="CDD" id="cd03214">
    <property type="entry name" value="ABC_Iron-Siderophores_B12_Hemin"/>
    <property type="match status" value="1"/>
</dbReference>
<dbReference type="PROSITE" id="PS00211">
    <property type="entry name" value="ABC_TRANSPORTER_1"/>
    <property type="match status" value="1"/>
</dbReference>
<evidence type="ECO:0000313" key="8">
    <source>
        <dbReference type="Proteomes" id="UP000635278"/>
    </source>
</evidence>
<dbReference type="Proteomes" id="UP000635278">
    <property type="component" value="Unassembled WGS sequence"/>
</dbReference>
<keyword evidence="4" id="KW-1278">Translocase</keyword>
<comment type="caution">
    <text evidence="7">The sequence shown here is derived from an EMBL/GenBank/DDBJ whole genome shotgun (WGS) entry which is preliminary data.</text>
</comment>
<organism evidence="7 8">
    <name type="scientific">Acetobacter musti</name>
    <dbReference type="NCBI Taxonomy" id="864732"/>
    <lineage>
        <taxon>Bacteria</taxon>
        <taxon>Pseudomonadati</taxon>
        <taxon>Pseudomonadota</taxon>
        <taxon>Alphaproteobacteria</taxon>
        <taxon>Acetobacterales</taxon>
        <taxon>Acetobacteraceae</taxon>
        <taxon>Acetobacter</taxon>
    </lineage>
</organism>
<dbReference type="PANTHER" id="PTHR42794:SF1">
    <property type="entry name" value="HEMIN IMPORT ATP-BINDING PROTEIN HMUV"/>
    <property type="match status" value="1"/>
</dbReference>
<gene>
    <name evidence="7" type="ORF">GOB93_08000</name>
</gene>
<evidence type="ECO:0000256" key="3">
    <source>
        <dbReference type="ARBA" id="ARBA00022840"/>
    </source>
</evidence>
<name>A0ABX0JM74_9PROT</name>
<dbReference type="InterPro" id="IPR017871">
    <property type="entry name" value="ABC_transporter-like_CS"/>
</dbReference>
<feature type="domain" description="ABC transporter" evidence="6">
    <location>
        <begin position="3"/>
        <end position="241"/>
    </location>
</feature>
<evidence type="ECO:0000256" key="4">
    <source>
        <dbReference type="ARBA" id="ARBA00022967"/>
    </source>
</evidence>
<keyword evidence="2" id="KW-0547">Nucleotide-binding</keyword>
<evidence type="ECO:0000259" key="6">
    <source>
        <dbReference type="PROSITE" id="PS50893"/>
    </source>
</evidence>
<dbReference type="SUPFAM" id="SSF52540">
    <property type="entry name" value="P-loop containing nucleoside triphosphate hydrolases"/>
    <property type="match status" value="1"/>
</dbReference>
<dbReference type="Pfam" id="PF00005">
    <property type="entry name" value="ABC_tran"/>
    <property type="match status" value="1"/>
</dbReference>
<evidence type="ECO:0000256" key="2">
    <source>
        <dbReference type="ARBA" id="ARBA00022741"/>
    </source>
</evidence>
<evidence type="ECO:0000256" key="5">
    <source>
        <dbReference type="ARBA" id="ARBA00037066"/>
    </source>
</evidence>
<dbReference type="InterPro" id="IPR003439">
    <property type="entry name" value="ABC_transporter-like_ATP-bd"/>
</dbReference>
<dbReference type="Gene3D" id="3.40.50.300">
    <property type="entry name" value="P-loop containing nucleotide triphosphate hydrolases"/>
    <property type="match status" value="1"/>
</dbReference>
<keyword evidence="3 7" id="KW-0067">ATP-binding</keyword>
<dbReference type="InterPro" id="IPR027417">
    <property type="entry name" value="P-loop_NTPase"/>
</dbReference>
<proteinExistence type="predicted"/>
<evidence type="ECO:0000313" key="7">
    <source>
        <dbReference type="EMBL" id="NHN84586.1"/>
    </source>
</evidence>
<comment type="function">
    <text evidence="5">Part of the ABC transporter complex HmuTUV involved in hemin import. Responsible for energy coupling to the transport system.</text>
</comment>
<keyword evidence="8" id="KW-1185">Reference proteome</keyword>
<dbReference type="GO" id="GO:0005524">
    <property type="term" value="F:ATP binding"/>
    <property type="evidence" value="ECO:0007669"/>
    <property type="project" value="UniProtKB-KW"/>
</dbReference>
<keyword evidence="1" id="KW-0813">Transport</keyword>
<dbReference type="InterPro" id="IPR003593">
    <property type="entry name" value="AAA+_ATPase"/>
</dbReference>
<protein>
    <submittedName>
        <fullName evidence="7">ATP-binding cassette domain-containing protein</fullName>
    </submittedName>
</protein>
<dbReference type="PROSITE" id="PS50893">
    <property type="entry name" value="ABC_TRANSPORTER_2"/>
    <property type="match status" value="1"/>
</dbReference>